<evidence type="ECO:0000313" key="2">
    <source>
        <dbReference type="Proteomes" id="UP000077748"/>
    </source>
</evidence>
<accession>A0A1A9K5B0</accession>
<name>A0A1A9K5B0_9PSED</name>
<reference evidence="1 2" key="1">
    <citation type="submission" date="2016-05" db="EMBL/GenBank/DDBJ databases">
        <title>Genome Sequence of Pseudomonas citronellolis Strain SJTE-3, an Estrogens and Persistent Organic Pollutants degradation strain.</title>
        <authorList>
            <person name="Liang R."/>
        </authorList>
    </citation>
    <scope>NUCLEOTIDE SEQUENCE [LARGE SCALE GENOMIC DNA]</scope>
    <source>
        <strain evidence="1 2">SJTE-3</strain>
    </source>
</reference>
<proteinExistence type="predicted"/>
<gene>
    <name evidence="1" type="ORF">A9C11_01755</name>
</gene>
<protein>
    <submittedName>
        <fullName evidence="1">Uncharacterized protein</fullName>
    </submittedName>
</protein>
<dbReference type="Proteomes" id="UP000077748">
    <property type="component" value="Chromosome"/>
</dbReference>
<dbReference type="RefSeq" id="WP_043269678.1">
    <property type="nucleotide sequence ID" value="NZ_CP015878.1"/>
</dbReference>
<evidence type="ECO:0000313" key="1">
    <source>
        <dbReference type="EMBL" id="ANI12775.1"/>
    </source>
</evidence>
<dbReference type="AlphaFoldDB" id="A0A1A9K5B0"/>
<sequence>MNTIHRAISEPLRSGLDWYETWKGADRGFIQCWEVGRRRAAAEPQLAEACLAGQLPPLGWKGGVVKRLKKPEKFGSFRYLAEWQGLRGEDLHIDLAKELSLVCSATGMTVAFTSDLAKLAGPGGSDEVEDANG</sequence>
<organism evidence="1 2">
    <name type="scientific">Pseudomonas citronellolis</name>
    <dbReference type="NCBI Taxonomy" id="53408"/>
    <lineage>
        <taxon>Bacteria</taxon>
        <taxon>Pseudomonadati</taxon>
        <taxon>Pseudomonadota</taxon>
        <taxon>Gammaproteobacteria</taxon>
        <taxon>Pseudomonadales</taxon>
        <taxon>Pseudomonadaceae</taxon>
        <taxon>Pseudomonas</taxon>
    </lineage>
</organism>
<dbReference type="EMBL" id="CP015878">
    <property type="protein sequence ID" value="ANI12775.1"/>
    <property type="molecule type" value="Genomic_DNA"/>
</dbReference>